<feature type="domain" description="Histidine kinase/HSP90-like ATPase" evidence="2">
    <location>
        <begin position="42"/>
        <end position="135"/>
    </location>
</feature>
<gene>
    <name evidence="3" type="ordered locus">Cyan7425_3338</name>
</gene>
<dbReference type="Pfam" id="PF13581">
    <property type="entry name" value="HATPase_c_2"/>
    <property type="match status" value="1"/>
</dbReference>
<dbReference type="CDD" id="cd16936">
    <property type="entry name" value="HATPase_RsbW-like"/>
    <property type="match status" value="1"/>
</dbReference>
<dbReference type="InterPro" id="IPR036890">
    <property type="entry name" value="HATPase_C_sf"/>
</dbReference>
<proteinExistence type="predicted"/>
<name>B8HPV4_CYAP4</name>
<protein>
    <submittedName>
        <fullName evidence="3">Putative anti-sigma regulatory factor, serine/threonine protein kinase</fullName>
    </submittedName>
</protein>
<evidence type="ECO:0000259" key="2">
    <source>
        <dbReference type="Pfam" id="PF13581"/>
    </source>
</evidence>
<dbReference type="InterPro" id="IPR016781">
    <property type="entry name" value="Anti-sigma_regulat_PmgA_prd"/>
</dbReference>
<evidence type="ECO:0000313" key="3">
    <source>
        <dbReference type="EMBL" id="ACL45663.1"/>
    </source>
</evidence>
<sequence>MIALSPRPLLRRWSTLSFASTLYLKPILDLLLAEIPLHWQPELRLGLQEALVNAAKHGNQLDPSKVIMVRYSPGPGQCWWVISDQGTGFQVPASDPAAVSAPDPEAESGRGLYILAQIFDQVCWNAQGTELVLCKYLR</sequence>
<accession>B8HPV4</accession>
<dbReference type="GO" id="GO:0004674">
    <property type="term" value="F:protein serine/threonine kinase activity"/>
    <property type="evidence" value="ECO:0007669"/>
    <property type="project" value="UniProtKB-KW"/>
</dbReference>
<dbReference type="Gene3D" id="3.30.565.10">
    <property type="entry name" value="Histidine kinase-like ATPase, C-terminal domain"/>
    <property type="match status" value="1"/>
</dbReference>
<dbReference type="AlphaFoldDB" id="B8HPV4"/>
<dbReference type="InterPro" id="IPR050267">
    <property type="entry name" value="Anti-sigma-factor_SerPK"/>
</dbReference>
<dbReference type="PANTHER" id="PTHR35526:SF3">
    <property type="entry name" value="ANTI-SIGMA-F FACTOR RSBW"/>
    <property type="match status" value="1"/>
</dbReference>
<reference evidence="3" key="1">
    <citation type="submission" date="2009-01" db="EMBL/GenBank/DDBJ databases">
        <title>Complete sequence of chromosome Cyanothece sp. PCC 7425.</title>
        <authorList>
            <consortium name="US DOE Joint Genome Institute"/>
            <person name="Lucas S."/>
            <person name="Copeland A."/>
            <person name="Lapidus A."/>
            <person name="Glavina del Rio T."/>
            <person name="Dalin E."/>
            <person name="Tice H."/>
            <person name="Bruce D."/>
            <person name="Goodwin L."/>
            <person name="Pitluck S."/>
            <person name="Sims D."/>
            <person name="Meineke L."/>
            <person name="Brettin T."/>
            <person name="Detter J.C."/>
            <person name="Han C."/>
            <person name="Larimer F."/>
            <person name="Land M."/>
            <person name="Hauser L."/>
            <person name="Kyrpides N."/>
            <person name="Ovchinnikova G."/>
            <person name="Liberton M."/>
            <person name="Stoeckel J."/>
            <person name="Banerjee A."/>
            <person name="Singh A."/>
            <person name="Page L."/>
            <person name="Sato H."/>
            <person name="Zhao L."/>
            <person name="Sherman L."/>
            <person name="Pakrasi H."/>
            <person name="Richardson P."/>
        </authorList>
    </citation>
    <scope>NUCLEOTIDE SEQUENCE</scope>
    <source>
        <strain evidence="3">PCC 7425</strain>
    </source>
</reference>
<dbReference type="EMBL" id="CP001344">
    <property type="protein sequence ID" value="ACL45663.1"/>
    <property type="molecule type" value="Genomic_DNA"/>
</dbReference>
<organism evidence="3">
    <name type="scientific">Cyanothece sp. (strain PCC 7425 / ATCC 29141)</name>
    <dbReference type="NCBI Taxonomy" id="395961"/>
    <lineage>
        <taxon>Bacteria</taxon>
        <taxon>Bacillati</taxon>
        <taxon>Cyanobacteriota</taxon>
        <taxon>Cyanophyceae</taxon>
        <taxon>Gomontiellales</taxon>
        <taxon>Cyanothecaceae</taxon>
        <taxon>Cyanothece</taxon>
    </lineage>
</organism>
<dbReference type="eggNOG" id="COG2172">
    <property type="taxonomic scope" value="Bacteria"/>
</dbReference>
<dbReference type="InterPro" id="IPR003594">
    <property type="entry name" value="HATPase_dom"/>
</dbReference>
<dbReference type="HOGENOM" id="CLU_090336_17_1_3"/>
<evidence type="ECO:0000256" key="1">
    <source>
        <dbReference type="ARBA" id="ARBA00022527"/>
    </source>
</evidence>
<dbReference type="PIRSF" id="PIRSF020906">
    <property type="entry name" value="Anti_s_fact_PmgA_prd"/>
    <property type="match status" value="1"/>
</dbReference>
<keyword evidence="1 3" id="KW-0723">Serine/threonine-protein kinase</keyword>
<keyword evidence="3" id="KW-0808">Transferase</keyword>
<dbReference type="KEGG" id="cyn:Cyan7425_3338"/>
<dbReference type="PANTHER" id="PTHR35526">
    <property type="entry name" value="ANTI-SIGMA-F FACTOR RSBW-RELATED"/>
    <property type="match status" value="1"/>
</dbReference>
<dbReference type="SUPFAM" id="SSF55874">
    <property type="entry name" value="ATPase domain of HSP90 chaperone/DNA topoisomerase II/histidine kinase"/>
    <property type="match status" value="1"/>
</dbReference>
<keyword evidence="3" id="KW-0418">Kinase</keyword>
<dbReference type="STRING" id="395961.Cyan7425_3338"/>
<dbReference type="OrthoDB" id="516350at2"/>